<proteinExistence type="predicted"/>
<dbReference type="GO" id="GO:0005615">
    <property type="term" value="C:extracellular space"/>
    <property type="evidence" value="ECO:0007669"/>
    <property type="project" value="TreeGrafter"/>
</dbReference>
<dbReference type="SMART" id="SM00700">
    <property type="entry name" value="JHBP"/>
    <property type="match status" value="1"/>
</dbReference>
<dbReference type="EMBL" id="VTPC01001755">
    <property type="protein sequence ID" value="KAF2901253.1"/>
    <property type="molecule type" value="Genomic_DNA"/>
</dbReference>
<feature type="signal peptide" evidence="1">
    <location>
        <begin position="1"/>
        <end position="18"/>
    </location>
</feature>
<gene>
    <name evidence="2" type="ORF">ILUMI_04935</name>
</gene>
<evidence type="ECO:0000313" key="3">
    <source>
        <dbReference type="Proteomes" id="UP000801492"/>
    </source>
</evidence>
<evidence type="ECO:0000313" key="2">
    <source>
        <dbReference type="EMBL" id="KAF2901253.1"/>
    </source>
</evidence>
<dbReference type="InterPro" id="IPR010562">
    <property type="entry name" value="Haemolymph_juvenile_hormone-bd"/>
</dbReference>
<accession>A0A8K0D881</accession>
<dbReference type="Pfam" id="PF06585">
    <property type="entry name" value="JHBP"/>
    <property type="match status" value="1"/>
</dbReference>
<dbReference type="AlphaFoldDB" id="A0A8K0D881"/>
<dbReference type="InterPro" id="IPR038606">
    <property type="entry name" value="To_sf"/>
</dbReference>
<dbReference type="Proteomes" id="UP000801492">
    <property type="component" value="Unassembled WGS sequence"/>
</dbReference>
<feature type="chain" id="PRO_5035457698" evidence="1">
    <location>
        <begin position="19"/>
        <end position="247"/>
    </location>
</feature>
<reference evidence="2" key="1">
    <citation type="submission" date="2019-08" db="EMBL/GenBank/DDBJ databases">
        <title>The genome of the North American firefly Photinus pyralis.</title>
        <authorList>
            <consortium name="Photinus pyralis genome working group"/>
            <person name="Fallon T.R."/>
            <person name="Sander Lower S.E."/>
            <person name="Weng J.-K."/>
        </authorList>
    </citation>
    <scope>NUCLEOTIDE SEQUENCE</scope>
    <source>
        <strain evidence="2">TRF0915ILg1</strain>
        <tissue evidence="2">Whole body</tissue>
    </source>
</reference>
<comment type="caution">
    <text evidence="2">The sequence shown here is derived from an EMBL/GenBank/DDBJ whole genome shotgun (WGS) entry which is preliminary data.</text>
</comment>
<sequence length="247" mass="28248">MKSIICVYLVMQLLVAESKPLLDAVKPCHMSDPDFKTCYSNFINKGIALLNNEIPGYKIPIPNPYRIPSVNIDINIENLGSTNGTFRNIKITNPFKVKVNDIKYELENLVFEYNVTHPKVGIEFEYLLDGKLFDNPVHSEGSIKAKLALLNSNLRFVFKIVERRGVKYYTIDDFKLQMSVGDAVVHIIAKDPKEQSTADFVQDLFNQNAHLYMDMLNPFYVERIERLLRPLLNGVLAIVPADRLLLE</sequence>
<evidence type="ECO:0000256" key="1">
    <source>
        <dbReference type="SAM" id="SignalP"/>
    </source>
</evidence>
<organism evidence="2 3">
    <name type="scientific">Ignelater luminosus</name>
    <name type="common">Cucubano</name>
    <name type="synonym">Pyrophorus luminosus</name>
    <dbReference type="NCBI Taxonomy" id="2038154"/>
    <lineage>
        <taxon>Eukaryota</taxon>
        <taxon>Metazoa</taxon>
        <taxon>Ecdysozoa</taxon>
        <taxon>Arthropoda</taxon>
        <taxon>Hexapoda</taxon>
        <taxon>Insecta</taxon>
        <taxon>Pterygota</taxon>
        <taxon>Neoptera</taxon>
        <taxon>Endopterygota</taxon>
        <taxon>Coleoptera</taxon>
        <taxon>Polyphaga</taxon>
        <taxon>Elateriformia</taxon>
        <taxon>Elateroidea</taxon>
        <taxon>Elateridae</taxon>
        <taxon>Agrypninae</taxon>
        <taxon>Pyrophorini</taxon>
        <taxon>Ignelater</taxon>
    </lineage>
</organism>
<dbReference type="OrthoDB" id="8194225at2759"/>
<name>A0A8K0D881_IGNLU</name>
<keyword evidence="3" id="KW-1185">Reference proteome</keyword>
<dbReference type="PANTHER" id="PTHR11008">
    <property type="entry name" value="PROTEIN TAKEOUT-LIKE PROTEIN"/>
    <property type="match status" value="1"/>
</dbReference>
<keyword evidence="1" id="KW-0732">Signal</keyword>
<protein>
    <submittedName>
        <fullName evidence="2">Uncharacterized protein</fullName>
    </submittedName>
</protein>
<dbReference type="Gene3D" id="3.15.10.30">
    <property type="entry name" value="Haemolymph juvenile hormone binding protein"/>
    <property type="match status" value="1"/>
</dbReference>
<dbReference type="PANTHER" id="PTHR11008:SF14">
    <property type="entry name" value="CIRCADIAN CLOCK-CONTROLLED PROTEIN-LIKE PROTEIN"/>
    <property type="match status" value="1"/>
</dbReference>